<dbReference type="Pfam" id="PF23344">
    <property type="entry name" value="ZP-N"/>
    <property type="match status" value="1"/>
</dbReference>
<dbReference type="Gene3D" id="2.60.40.3210">
    <property type="entry name" value="Zona pellucida, ZP-N domain"/>
    <property type="match status" value="1"/>
</dbReference>
<feature type="region of interest" description="Disordered" evidence="1">
    <location>
        <begin position="491"/>
        <end position="518"/>
    </location>
</feature>
<dbReference type="EMBL" id="SRMA01006061">
    <property type="protein sequence ID" value="TRZ03581.1"/>
    <property type="molecule type" value="Genomic_DNA"/>
</dbReference>
<feature type="domain" description="ZP" evidence="2">
    <location>
        <begin position="374"/>
        <end position="518"/>
    </location>
</feature>
<dbReference type="Proteomes" id="UP000316079">
    <property type="component" value="Unassembled WGS sequence"/>
</dbReference>
<dbReference type="AlphaFoldDB" id="A0A553RN20"/>
<dbReference type="InterPro" id="IPR055356">
    <property type="entry name" value="ZP-N"/>
</dbReference>
<dbReference type="InterPro" id="IPR001507">
    <property type="entry name" value="ZP_dom"/>
</dbReference>
<comment type="caution">
    <text evidence="3">The sequence shown here is derived from an EMBL/GenBank/DDBJ whole genome shotgun (WGS) entry which is preliminary data.</text>
</comment>
<dbReference type="STRING" id="623744.A0A553RN20"/>
<proteinExistence type="predicted"/>
<dbReference type="Pfam" id="PF26562">
    <property type="entry name" value="Ig-like"/>
    <property type="match status" value="1"/>
</dbReference>
<keyword evidence="4" id="KW-1185">Reference proteome</keyword>
<evidence type="ECO:0000259" key="2">
    <source>
        <dbReference type="PROSITE" id="PS51034"/>
    </source>
</evidence>
<accession>A0A553RN20</accession>
<sequence>MGEALVEVVSATILYKLRWTLLTVDLSVACTMSPAQMDGSDVLWSVPLDIPPLVQLPTIEKSLKVGVGGRYLTECVAHQRGYVIHENNGTLEIRIPFRAEGGFVKSQVVDGLYSQSYSVDVFLLHEWEDAAWGLTQQRTFRNLVINHLPQPITLLDLTEPTEGEFSFSLCCFPHDVSLVNISIAGQPMLWEDMENSKIQLSHNSFPNNTYTYQFQMPFSHPLVSQKYLGKRLRRYSFSGVFSFVVSPVGETFDYPATVEVKLQDAVLPVLEGECTERGVRTLAYYGNVDSSEWSLYVGGMKLDWELVEQYGFTLEPKELHLILEVPLFAPGMAYEGLGLQGLLVSVLTSLVHVGTGEEQTHVQHCVFPVKELLVCLPDGRVVVMVDTSGISPPVNPNHTALLDPSCRPQETDQSRALYSFSIDSCGTVAKYDGNHVIYTNEVRNIFPLSPHLRPLSHLHSHYRVPIGCVHPKNGNRTIAIFLPSSIPTAGHMHKTASQSYPKQLKDGDQKLNSLPSGG</sequence>
<gene>
    <name evidence="3" type="ORF">DNTS_013496</name>
</gene>
<evidence type="ECO:0000313" key="4">
    <source>
        <dbReference type="Proteomes" id="UP000316079"/>
    </source>
</evidence>
<dbReference type="PROSITE" id="PS51034">
    <property type="entry name" value="ZP_2"/>
    <property type="match status" value="1"/>
</dbReference>
<evidence type="ECO:0000313" key="3">
    <source>
        <dbReference type="EMBL" id="TRZ03581.1"/>
    </source>
</evidence>
<name>A0A553RN20_9TELE</name>
<dbReference type="PANTHER" id="PTHR47130">
    <property type="entry name" value="SI:DKEY-19B23.11-RELATED"/>
    <property type="match status" value="1"/>
</dbReference>
<protein>
    <recommendedName>
        <fullName evidence="2">ZP domain-containing protein</fullName>
    </recommendedName>
</protein>
<evidence type="ECO:0000256" key="1">
    <source>
        <dbReference type="SAM" id="MobiDB-lite"/>
    </source>
</evidence>
<organism evidence="3 4">
    <name type="scientific">Danionella cerebrum</name>
    <dbReference type="NCBI Taxonomy" id="2873325"/>
    <lineage>
        <taxon>Eukaryota</taxon>
        <taxon>Metazoa</taxon>
        <taxon>Chordata</taxon>
        <taxon>Craniata</taxon>
        <taxon>Vertebrata</taxon>
        <taxon>Euteleostomi</taxon>
        <taxon>Actinopterygii</taxon>
        <taxon>Neopterygii</taxon>
        <taxon>Teleostei</taxon>
        <taxon>Ostariophysi</taxon>
        <taxon>Cypriniformes</taxon>
        <taxon>Danionidae</taxon>
        <taxon>Danioninae</taxon>
        <taxon>Danionella</taxon>
    </lineage>
</organism>
<reference evidence="3 4" key="1">
    <citation type="journal article" date="2019" name="Sci. Data">
        <title>Hybrid genome assembly and annotation of Danionella translucida.</title>
        <authorList>
            <person name="Kadobianskyi M."/>
            <person name="Schulze L."/>
            <person name="Schuelke M."/>
            <person name="Judkewitz B."/>
        </authorList>
    </citation>
    <scope>NUCLEOTIDE SEQUENCE [LARGE SCALE GENOMIC DNA]</scope>
    <source>
        <strain evidence="3 4">Bolton</strain>
    </source>
</reference>
<dbReference type="OrthoDB" id="8945590at2759"/>
<dbReference type="PANTHER" id="PTHR47130:SF1">
    <property type="entry name" value="ZP DOMAIN-CONTAINING PROTEIN"/>
    <property type="match status" value="1"/>
</dbReference>
<dbReference type="InterPro" id="IPR058876">
    <property type="entry name" value="Ig-like_ZP"/>
</dbReference>